<sequence>MKLFAHALLNVLTPAKPAPYHLHSGDDGRAYVCENPHCTSPGFDPADE</sequence>
<keyword evidence="2" id="KW-1185">Reference proteome</keyword>
<protein>
    <submittedName>
        <fullName evidence="1">Uncharacterized protein</fullName>
    </submittedName>
</protein>
<dbReference type="EMBL" id="JAWSTH010000153">
    <property type="protein sequence ID" value="MDW5598574.1"/>
    <property type="molecule type" value="Genomic_DNA"/>
</dbReference>
<reference evidence="2" key="1">
    <citation type="submission" date="2023-07" db="EMBL/GenBank/DDBJ databases">
        <title>Conexibacter stalactiti sp. nov., isolated from stalactites in a lava cave and emended description of the genus Conexibacter.</title>
        <authorList>
            <person name="Lee S.D."/>
        </authorList>
    </citation>
    <scope>NUCLEOTIDE SEQUENCE [LARGE SCALE GENOMIC DNA]</scope>
    <source>
        <strain evidence="2">KCTC 39840</strain>
    </source>
</reference>
<accession>A0ABU4I075</accession>
<dbReference type="Proteomes" id="UP001284601">
    <property type="component" value="Unassembled WGS sequence"/>
</dbReference>
<name>A0ABU4I075_9ACTN</name>
<evidence type="ECO:0000313" key="1">
    <source>
        <dbReference type="EMBL" id="MDW5598574.1"/>
    </source>
</evidence>
<reference evidence="1 2" key="2">
    <citation type="submission" date="2023-10" db="EMBL/GenBank/DDBJ databases">
        <authorList>
            <person name="Han X.F."/>
        </authorList>
    </citation>
    <scope>NUCLEOTIDE SEQUENCE [LARGE SCALE GENOMIC DNA]</scope>
    <source>
        <strain evidence="1 2">KCTC 39840</strain>
    </source>
</reference>
<organism evidence="1 2">
    <name type="scientific">Conexibacter stalactiti</name>
    <dbReference type="NCBI Taxonomy" id="1940611"/>
    <lineage>
        <taxon>Bacteria</taxon>
        <taxon>Bacillati</taxon>
        <taxon>Actinomycetota</taxon>
        <taxon>Thermoleophilia</taxon>
        <taxon>Solirubrobacterales</taxon>
        <taxon>Conexibacteraceae</taxon>
        <taxon>Conexibacter</taxon>
    </lineage>
</organism>
<gene>
    <name evidence="1" type="ORF">R7226_29710</name>
</gene>
<dbReference type="RefSeq" id="WP_318601103.1">
    <property type="nucleotide sequence ID" value="NZ_JAWSTH010000153.1"/>
</dbReference>
<evidence type="ECO:0000313" key="2">
    <source>
        <dbReference type="Proteomes" id="UP001284601"/>
    </source>
</evidence>
<proteinExistence type="predicted"/>
<comment type="caution">
    <text evidence="1">The sequence shown here is derived from an EMBL/GenBank/DDBJ whole genome shotgun (WGS) entry which is preliminary data.</text>
</comment>